<dbReference type="OrthoDB" id="5545019at2759"/>
<comment type="subcellular location">
    <subcellularLocation>
        <location evidence="1">Endoplasmic reticulum</location>
    </subcellularLocation>
</comment>
<protein>
    <submittedName>
        <fullName evidence="7">Uncharacterized protein</fullName>
    </submittedName>
</protein>
<dbReference type="InterPro" id="IPR051019">
    <property type="entry name" value="VLCFA-Steroid_DH"/>
</dbReference>
<dbReference type="FunFam" id="3.40.50.720:FF:000137">
    <property type="entry name" value="Hydroxysteroid (17-beta) dehydrogenase 3"/>
    <property type="match status" value="1"/>
</dbReference>
<dbReference type="PRINTS" id="PR00081">
    <property type="entry name" value="GDHRDH"/>
</dbReference>
<dbReference type="PANTHER" id="PTHR43899">
    <property type="entry name" value="RH59310P"/>
    <property type="match status" value="1"/>
</dbReference>
<evidence type="ECO:0000256" key="6">
    <source>
        <dbReference type="SAM" id="Phobius"/>
    </source>
</evidence>
<dbReference type="Proteomes" id="UP000825935">
    <property type="component" value="Chromosome 16"/>
</dbReference>
<dbReference type="InterPro" id="IPR036291">
    <property type="entry name" value="NAD(P)-bd_dom_sf"/>
</dbReference>
<evidence type="ECO:0000256" key="2">
    <source>
        <dbReference type="ARBA" id="ARBA00006484"/>
    </source>
</evidence>
<sequence>MVVDVAELRALLTDSAPENRVLAVLAVVGALSIVGIIGRFCTWLWRYFLRPGKNLTRYGSWALVTGCTDGIGKGFCFQLAKRRLNLILVGRSQEKLDALTSELKAKYKTVQLRTVLLDFLVPDLSPGFKQIEELVAELDVGILVNNAGLSYPYARFFHEVDEDLMRNLIRMNVEVIVRMVQIVIPHMLKRKRGAIVNIGSGSASVLPSDPLYALYAGTKGFIDIFSRNLSVEYKNSGIDVQCQAPLHVATKLASIRRSSLFCPSPNSYAQSGVKWIGYESLCCPYWPHSLLWKLVNLLPHSLVDMVRMHSGLDVRRRGKAKEARKKEQ</sequence>
<gene>
    <name evidence="7" type="ORF">KP509_16G024600</name>
</gene>
<evidence type="ECO:0000313" key="8">
    <source>
        <dbReference type="Proteomes" id="UP000825935"/>
    </source>
</evidence>
<dbReference type="AlphaFoldDB" id="A0A8T2T1I4"/>
<dbReference type="PANTHER" id="PTHR43899:SF13">
    <property type="entry name" value="RH59310P"/>
    <property type="match status" value="1"/>
</dbReference>
<dbReference type="GO" id="GO:0016491">
    <property type="term" value="F:oxidoreductase activity"/>
    <property type="evidence" value="ECO:0007669"/>
    <property type="project" value="UniProtKB-KW"/>
</dbReference>
<keyword evidence="6" id="KW-0472">Membrane</keyword>
<name>A0A8T2T1I4_CERRI</name>
<dbReference type="PRINTS" id="PR00080">
    <property type="entry name" value="SDRFAMILY"/>
</dbReference>
<dbReference type="InterPro" id="IPR002347">
    <property type="entry name" value="SDR_fam"/>
</dbReference>
<keyword evidence="4" id="KW-0560">Oxidoreductase</keyword>
<keyword evidence="8" id="KW-1185">Reference proteome</keyword>
<dbReference type="InterPro" id="IPR020904">
    <property type="entry name" value="Sc_DH/Rdtase_CS"/>
</dbReference>
<keyword evidence="6" id="KW-0812">Transmembrane</keyword>
<proteinExistence type="inferred from homology"/>
<feature type="transmembrane region" description="Helical" evidence="6">
    <location>
        <begin position="20"/>
        <end position="45"/>
    </location>
</feature>
<dbReference type="EMBL" id="CM035421">
    <property type="protein sequence ID" value="KAH7387475.1"/>
    <property type="molecule type" value="Genomic_DNA"/>
</dbReference>
<dbReference type="PIRSF" id="PIRSF000126">
    <property type="entry name" value="11-beta-HSD1"/>
    <property type="match status" value="1"/>
</dbReference>
<comment type="similarity">
    <text evidence="2 5">Belongs to the short-chain dehydrogenases/reductases (SDR) family.</text>
</comment>
<dbReference type="PROSITE" id="PS00061">
    <property type="entry name" value="ADH_SHORT"/>
    <property type="match status" value="1"/>
</dbReference>
<dbReference type="GO" id="GO:0005783">
    <property type="term" value="C:endoplasmic reticulum"/>
    <property type="evidence" value="ECO:0007669"/>
    <property type="project" value="UniProtKB-SubCell"/>
</dbReference>
<organism evidence="7 8">
    <name type="scientific">Ceratopteris richardii</name>
    <name type="common">Triangle waterfern</name>
    <dbReference type="NCBI Taxonomy" id="49495"/>
    <lineage>
        <taxon>Eukaryota</taxon>
        <taxon>Viridiplantae</taxon>
        <taxon>Streptophyta</taxon>
        <taxon>Embryophyta</taxon>
        <taxon>Tracheophyta</taxon>
        <taxon>Polypodiopsida</taxon>
        <taxon>Polypodiidae</taxon>
        <taxon>Polypodiales</taxon>
        <taxon>Pteridineae</taxon>
        <taxon>Pteridaceae</taxon>
        <taxon>Parkerioideae</taxon>
        <taxon>Ceratopteris</taxon>
    </lineage>
</organism>
<evidence type="ECO:0000256" key="3">
    <source>
        <dbReference type="ARBA" id="ARBA00022857"/>
    </source>
</evidence>
<evidence type="ECO:0000256" key="1">
    <source>
        <dbReference type="ARBA" id="ARBA00004240"/>
    </source>
</evidence>
<dbReference type="Pfam" id="PF00106">
    <property type="entry name" value="adh_short"/>
    <property type="match status" value="1"/>
</dbReference>
<evidence type="ECO:0000256" key="5">
    <source>
        <dbReference type="RuleBase" id="RU000363"/>
    </source>
</evidence>
<comment type="caution">
    <text evidence="7">The sequence shown here is derived from an EMBL/GenBank/DDBJ whole genome shotgun (WGS) entry which is preliminary data.</text>
</comment>
<dbReference type="CDD" id="cd05356">
    <property type="entry name" value="17beta-HSD1_like_SDR_c"/>
    <property type="match status" value="1"/>
</dbReference>
<keyword evidence="3" id="KW-0521">NADP</keyword>
<accession>A0A8T2T1I4</accession>
<keyword evidence="6" id="KW-1133">Transmembrane helix</keyword>
<dbReference type="Gene3D" id="3.40.50.720">
    <property type="entry name" value="NAD(P)-binding Rossmann-like Domain"/>
    <property type="match status" value="1"/>
</dbReference>
<dbReference type="OMA" id="LVAPGMM"/>
<dbReference type="SUPFAM" id="SSF51735">
    <property type="entry name" value="NAD(P)-binding Rossmann-fold domains"/>
    <property type="match status" value="1"/>
</dbReference>
<reference evidence="7" key="1">
    <citation type="submission" date="2021-08" db="EMBL/GenBank/DDBJ databases">
        <title>WGS assembly of Ceratopteris richardii.</title>
        <authorList>
            <person name="Marchant D.B."/>
            <person name="Chen G."/>
            <person name="Jenkins J."/>
            <person name="Shu S."/>
            <person name="Leebens-Mack J."/>
            <person name="Grimwood J."/>
            <person name="Schmutz J."/>
            <person name="Soltis P."/>
            <person name="Soltis D."/>
            <person name="Chen Z.-H."/>
        </authorList>
    </citation>
    <scope>NUCLEOTIDE SEQUENCE</scope>
    <source>
        <strain evidence="7">Whitten #5841</strain>
        <tissue evidence="7">Leaf</tissue>
    </source>
</reference>
<evidence type="ECO:0000313" key="7">
    <source>
        <dbReference type="EMBL" id="KAH7387475.1"/>
    </source>
</evidence>
<evidence type="ECO:0000256" key="4">
    <source>
        <dbReference type="ARBA" id="ARBA00023002"/>
    </source>
</evidence>